<dbReference type="PANTHER" id="PTHR43377:SF2">
    <property type="entry name" value="BINDING ROSSMANN FOLD OXIDOREDUCTASE, PUTATIVE (AFU_ORTHOLOGUE AFUA_4G00560)-RELATED"/>
    <property type="match status" value="1"/>
</dbReference>
<dbReference type="PANTHER" id="PTHR43377">
    <property type="entry name" value="BILIVERDIN REDUCTASE A"/>
    <property type="match status" value="1"/>
</dbReference>
<feature type="domain" description="Gfo/Idh/MocA-like oxidoreductase N-terminal" evidence="1">
    <location>
        <begin position="2"/>
        <end position="110"/>
    </location>
</feature>
<dbReference type="Gene3D" id="3.40.50.720">
    <property type="entry name" value="NAD(P)-binding Rossmann-like Domain"/>
    <property type="match status" value="1"/>
</dbReference>
<dbReference type="InterPro" id="IPR036291">
    <property type="entry name" value="NAD(P)-bd_dom_sf"/>
</dbReference>
<dbReference type="GO" id="GO:0000166">
    <property type="term" value="F:nucleotide binding"/>
    <property type="evidence" value="ECO:0007669"/>
    <property type="project" value="InterPro"/>
</dbReference>
<gene>
    <name evidence="3" type="ORF">AVDCRST_MAG70-1511</name>
</gene>
<dbReference type="InterPro" id="IPR000683">
    <property type="entry name" value="Gfo/Idh/MocA-like_OxRdtase_N"/>
</dbReference>
<protein>
    <submittedName>
        <fullName evidence="3">Oxidoreductase family protein</fullName>
    </submittedName>
</protein>
<dbReference type="Pfam" id="PF01408">
    <property type="entry name" value="GFO_IDH_MocA"/>
    <property type="match status" value="1"/>
</dbReference>
<dbReference type="Pfam" id="PF22725">
    <property type="entry name" value="GFO_IDH_MocA_C3"/>
    <property type="match status" value="1"/>
</dbReference>
<proteinExistence type="predicted"/>
<dbReference type="InterPro" id="IPR055170">
    <property type="entry name" value="GFO_IDH_MocA-like_dom"/>
</dbReference>
<evidence type="ECO:0000259" key="1">
    <source>
        <dbReference type="Pfam" id="PF01408"/>
    </source>
</evidence>
<sequence>MIRLGVIGYGKRIRHMLTEIDRFGAEVGVVAVIDPQIDRLRVQFPDALARATAYDDVGAMLDASGLDGVMIGTRCVTHTSYAVAVLERGLPLFLEKPVSTSWDQLAELEQAGVTSASPIVVSFPLRLSALCVAAREVIASGAIGTVEHVQAVNNVPFYGSTYYHGWMRDETETGGLWLQKATHDFDYLTSLIGQDPVAVTAMESKTVFTGDMPAGLRCVDCWRQQECPESPYNLYYLRSETQRVEPNDWLCSFAPDTGNHDSATAIVRFRSGMHAVYSQNFYTRRSAARRGATLIGYLGTVAFDWYAGELTVHHHMSGRVERHEFDAGAGGHHGGDRELAHDFLLALSGGGPLRVSLAEGIASARLCLAARDACQTGQVETIRAASLPVS</sequence>
<dbReference type="SUPFAM" id="SSF55347">
    <property type="entry name" value="Glyceraldehyde-3-phosphate dehydrogenase-like, C-terminal domain"/>
    <property type="match status" value="1"/>
</dbReference>
<dbReference type="SUPFAM" id="SSF51735">
    <property type="entry name" value="NAD(P)-binding Rossmann-fold domains"/>
    <property type="match status" value="1"/>
</dbReference>
<feature type="domain" description="GFO/IDH/MocA-like oxidoreductase" evidence="2">
    <location>
        <begin position="133"/>
        <end position="300"/>
    </location>
</feature>
<dbReference type="Gene3D" id="3.30.360.10">
    <property type="entry name" value="Dihydrodipicolinate Reductase, domain 2"/>
    <property type="match status" value="1"/>
</dbReference>
<dbReference type="AlphaFoldDB" id="A0A6J4UT11"/>
<evidence type="ECO:0000313" key="3">
    <source>
        <dbReference type="EMBL" id="CAA9559058.1"/>
    </source>
</evidence>
<reference evidence="3" key="1">
    <citation type="submission" date="2020-02" db="EMBL/GenBank/DDBJ databases">
        <authorList>
            <person name="Meier V. D."/>
        </authorList>
    </citation>
    <scope>NUCLEOTIDE SEQUENCE</scope>
    <source>
        <strain evidence="3">AVDCRST_MAG70</strain>
    </source>
</reference>
<dbReference type="EMBL" id="CADCWH010000241">
    <property type="protein sequence ID" value="CAA9559058.1"/>
    <property type="molecule type" value="Genomic_DNA"/>
</dbReference>
<accession>A0A6J4UT11</accession>
<evidence type="ECO:0000259" key="2">
    <source>
        <dbReference type="Pfam" id="PF22725"/>
    </source>
</evidence>
<name>A0A6J4UT11_9BACT</name>
<dbReference type="InterPro" id="IPR051450">
    <property type="entry name" value="Gfo/Idh/MocA_Oxidoreductases"/>
</dbReference>
<organism evidence="3">
    <name type="scientific">uncultured Thermomicrobiales bacterium</name>
    <dbReference type="NCBI Taxonomy" id="1645740"/>
    <lineage>
        <taxon>Bacteria</taxon>
        <taxon>Pseudomonadati</taxon>
        <taxon>Thermomicrobiota</taxon>
        <taxon>Thermomicrobia</taxon>
        <taxon>Thermomicrobiales</taxon>
        <taxon>environmental samples</taxon>
    </lineage>
</organism>